<evidence type="ECO:0000313" key="3">
    <source>
        <dbReference type="Proteomes" id="UP000070544"/>
    </source>
</evidence>
<protein>
    <submittedName>
        <fullName evidence="2">Nucleotide-diphospho-sugar transferase</fullName>
    </submittedName>
</protein>
<accession>A0A139A458</accession>
<keyword evidence="2" id="KW-0808">Transferase</keyword>
<reference evidence="2 3" key="1">
    <citation type="journal article" date="2015" name="Genome Biol. Evol.">
        <title>Phylogenomic analyses indicate that early fungi evolved digesting cell walls of algal ancestors of land plants.</title>
        <authorList>
            <person name="Chang Y."/>
            <person name="Wang S."/>
            <person name="Sekimoto S."/>
            <person name="Aerts A.L."/>
            <person name="Choi C."/>
            <person name="Clum A."/>
            <person name="LaButti K.M."/>
            <person name="Lindquist E.A."/>
            <person name="Yee Ngan C."/>
            <person name="Ohm R.A."/>
            <person name="Salamov A.A."/>
            <person name="Grigoriev I.V."/>
            <person name="Spatafora J.W."/>
            <person name="Berbee M.L."/>
        </authorList>
    </citation>
    <scope>NUCLEOTIDE SEQUENCE [LARGE SCALE GENOMIC DNA]</scope>
    <source>
        <strain evidence="2 3">JEL478</strain>
    </source>
</reference>
<proteinExistence type="predicted"/>
<dbReference type="Proteomes" id="UP000070544">
    <property type="component" value="Unassembled WGS sequence"/>
</dbReference>
<keyword evidence="3" id="KW-1185">Reference proteome</keyword>
<dbReference type="OMA" id="TFEGAWF"/>
<dbReference type="InterPro" id="IPR005835">
    <property type="entry name" value="NTP_transferase_dom"/>
</dbReference>
<dbReference type="SUPFAM" id="SSF53448">
    <property type="entry name" value="Nucleotide-diphospho-sugar transferases"/>
    <property type="match status" value="1"/>
</dbReference>
<evidence type="ECO:0000259" key="1">
    <source>
        <dbReference type="Pfam" id="PF00483"/>
    </source>
</evidence>
<dbReference type="PANTHER" id="PTHR42883">
    <property type="entry name" value="GLUCOSE-1-PHOSPHATE THYMIDYLTRANSFERASE"/>
    <property type="match status" value="1"/>
</dbReference>
<dbReference type="Pfam" id="PF00483">
    <property type="entry name" value="NTP_transferase"/>
    <property type="match status" value="1"/>
</dbReference>
<evidence type="ECO:0000313" key="2">
    <source>
        <dbReference type="EMBL" id="KXS11592.1"/>
    </source>
</evidence>
<dbReference type="AlphaFoldDB" id="A0A139A458"/>
<organism evidence="2 3">
    <name type="scientific">Gonapodya prolifera (strain JEL478)</name>
    <name type="common">Monoblepharis prolifera</name>
    <dbReference type="NCBI Taxonomy" id="1344416"/>
    <lineage>
        <taxon>Eukaryota</taxon>
        <taxon>Fungi</taxon>
        <taxon>Fungi incertae sedis</taxon>
        <taxon>Chytridiomycota</taxon>
        <taxon>Chytridiomycota incertae sedis</taxon>
        <taxon>Monoblepharidomycetes</taxon>
        <taxon>Monoblepharidales</taxon>
        <taxon>Gonapodyaceae</taxon>
        <taxon>Gonapodya</taxon>
    </lineage>
</organism>
<dbReference type="OrthoDB" id="6339427at2759"/>
<sequence length="316" mass="34975">MEASLDIRVLFLCAGFGSRLAKDISNLQADHPLRRIENLPKCLLPLDEKPLLSHWLDTLSALNKDVFRANPIEGKDVFIVVNGTFRDQIIEWGNSVQSSIGLVPPSNILDTGAATNDERKGACADLASGIQHFFPPSTRTFSGLLVIAGDTLVTGEEEVQKFLRCVSVHHANHQPVLWCAWYDVDDANVHKYGILEVDGEQPCHEDSLSSALPSHGHVTRFSEKPEASSTTSRRACPCFYFVPIQLLDLPEKYVSQHYSQLSSTLSHVDATGRLLEWAVNGRHCEVWAAKADGRIDVGGLESYIKANEYIIVKSRV</sequence>
<dbReference type="Gene3D" id="3.90.550.10">
    <property type="entry name" value="Spore Coat Polysaccharide Biosynthesis Protein SpsA, Chain A"/>
    <property type="match status" value="1"/>
</dbReference>
<dbReference type="EMBL" id="KQ965799">
    <property type="protein sequence ID" value="KXS11592.1"/>
    <property type="molecule type" value="Genomic_DNA"/>
</dbReference>
<gene>
    <name evidence="2" type="ORF">M427DRAFT_60453</name>
</gene>
<name>A0A139A458_GONPJ</name>
<dbReference type="InterPro" id="IPR029044">
    <property type="entry name" value="Nucleotide-diphossugar_trans"/>
</dbReference>
<dbReference type="STRING" id="1344416.A0A139A458"/>
<dbReference type="PANTHER" id="PTHR42883:SF2">
    <property type="entry name" value="THYMIDYLYLTRANSFERASE"/>
    <property type="match status" value="1"/>
</dbReference>
<dbReference type="GO" id="GO:0016740">
    <property type="term" value="F:transferase activity"/>
    <property type="evidence" value="ECO:0007669"/>
    <property type="project" value="UniProtKB-KW"/>
</dbReference>
<feature type="domain" description="Nucleotidyl transferase" evidence="1">
    <location>
        <begin position="127"/>
        <end position="309"/>
    </location>
</feature>